<keyword evidence="19" id="KW-1185">Reference proteome</keyword>
<dbReference type="EMBL" id="QSIQ01000015">
    <property type="protein sequence ID" value="RHD02914.1"/>
    <property type="molecule type" value="Genomic_DNA"/>
</dbReference>
<reference evidence="22 23" key="3">
    <citation type="submission" date="2018-08" db="EMBL/GenBank/DDBJ databases">
        <title>A genome reference for cultivated species of the human gut microbiota.</title>
        <authorList>
            <person name="Zou Y."/>
            <person name="Xue W."/>
            <person name="Luo G."/>
        </authorList>
    </citation>
    <scope>NUCLEOTIDE SEQUENCE [LARGE SCALE GENOMIC DNA]</scope>
    <source>
        <strain evidence="14 26">AF24-4</strain>
        <strain evidence="13 25">AF28-15</strain>
        <strain evidence="18 24">AM23-23AC</strain>
        <strain evidence="17 27">AM27-11</strain>
        <strain evidence="16 22">AM32-8LB</strain>
        <strain evidence="15 23">AM42-1AC</strain>
    </source>
</reference>
<dbReference type="Pfam" id="PF00528">
    <property type="entry name" value="BPD_transp_1"/>
    <property type="match status" value="1"/>
</dbReference>
<reference evidence="19" key="2">
    <citation type="submission" date="2015-05" db="EMBL/GenBank/DDBJ databases">
        <authorList>
            <consortium name="Pathogen Informatics"/>
        </authorList>
    </citation>
    <scope>NUCLEOTIDE SEQUENCE [LARGE SCALE GENOMIC DNA]</scope>
    <source>
        <strain evidence="12 20">2789STDY5608835</strain>
        <strain evidence="11 21">2789STDY5608887</strain>
        <strain evidence="19">L1-83</strain>
    </source>
</reference>
<evidence type="ECO:0000313" key="14">
    <source>
        <dbReference type="EMBL" id="RGR69372.1"/>
    </source>
</evidence>
<name>A0A0M6WAI3_9FIRM</name>
<dbReference type="Proteomes" id="UP000283701">
    <property type="component" value="Unassembled WGS sequence"/>
</dbReference>
<dbReference type="EMBL" id="QRUN01000006">
    <property type="protein sequence ID" value="RGR69372.1"/>
    <property type="molecule type" value="Genomic_DNA"/>
</dbReference>
<dbReference type="EMBL" id="QRHP01000007">
    <property type="protein sequence ID" value="RHF84555.1"/>
    <property type="molecule type" value="Genomic_DNA"/>
</dbReference>
<dbReference type="CDD" id="cd06261">
    <property type="entry name" value="TM_PBP2"/>
    <property type="match status" value="1"/>
</dbReference>
<dbReference type="GeneID" id="75161225"/>
<evidence type="ECO:0000313" key="12">
    <source>
        <dbReference type="EMBL" id="CUO26908.1"/>
    </source>
</evidence>
<dbReference type="AlphaFoldDB" id="A0A0M6WAI3"/>
<organism evidence="10 19">
    <name type="scientific">Roseburia inulinivorans</name>
    <dbReference type="NCBI Taxonomy" id="360807"/>
    <lineage>
        <taxon>Bacteria</taxon>
        <taxon>Bacillati</taxon>
        <taxon>Bacillota</taxon>
        <taxon>Clostridia</taxon>
        <taxon>Lachnospirales</taxon>
        <taxon>Lachnospiraceae</taxon>
        <taxon>Roseburia</taxon>
    </lineage>
</organism>
<dbReference type="EMBL" id="QRTF01000025">
    <property type="protein sequence ID" value="RGQ47479.1"/>
    <property type="molecule type" value="Genomic_DNA"/>
</dbReference>
<dbReference type="EMBL" id="CYYR01000020">
    <property type="protein sequence ID" value="CUO26908.1"/>
    <property type="molecule type" value="Genomic_DNA"/>
</dbReference>
<evidence type="ECO:0000256" key="4">
    <source>
        <dbReference type="ARBA" id="ARBA00022475"/>
    </source>
</evidence>
<evidence type="ECO:0000313" key="25">
    <source>
        <dbReference type="Proteomes" id="UP000283738"/>
    </source>
</evidence>
<evidence type="ECO:0000313" key="16">
    <source>
        <dbReference type="EMBL" id="RHD02914.1"/>
    </source>
</evidence>
<dbReference type="Proteomes" id="UP000095453">
    <property type="component" value="Unassembled WGS sequence"/>
</dbReference>
<evidence type="ECO:0000256" key="7">
    <source>
        <dbReference type="ARBA" id="ARBA00023136"/>
    </source>
</evidence>
<evidence type="ECO:0000313" key="10">
    <source>
        <dbReference type="EMBL" id="CRL31988.1"/>
    </source>
</evidence>
<dbReference type="Proteomes" id="UP000095395">
    <property type="component" value="Unassembled WGS sequence"/>
</dbReference>
<dbReference type="EMBL" id="CVRS01000002">
    <property type="protein sequence ID" value="CRL31988.1"/>
    <property type="molecule type" value="Genomic_DNA"/>
</dbReference>
<dbReference type="Proteomes" id="UP000286271">
    <property type="component" value="Unassembled WGS sequence"/>
</dbReference>
<dbReference type="OrthoDB" id="9793490at2"/>
<keyword evidence="6" id="KW-1133">Transmembrane helix</keyword>
<accession>A0A0M6WAI3</accession>
<dbReference type="EMBL" id="CYXX01000018">
    <property type="protein sequence ID" value="CUN19593.1"/>
    <property type="molecule type" value="Genomic_DNA"/>
</dbReference>
<evidence type="ECO:0000256" key="5">
    <source>
        <dbReference type="ARBA" id="ARBA00022692"/>
    </source>
</evidence>
<evidence type="ECO:0000313" key="13">
    <source>
        <dbReference type="EMBL" id="RGQ47479.1"/>
    </source>
</evidence>
<evidence type="ECO:0000313" key="19">
    <source>
        <dbReference type="Proteomes" id="UP000049828"/>
    </source>
</evidence>
<evidence type="ECO:0000313" key="17">
    <source>
        <dbReference type="EMBL" id="RHE96099.1"/>
    </source>
</evidence>
<sequence length="219" mass="23558">MWSSEVTNMIITGIWETLYMTLVSTLVGYVIGLPMGIILTVSDKDGIKPNAVLYKILDVIANIVRSVPFIILLVLLIPFTRLVVGKSYGSTATIVPLVIAAAPYIARMVESSLKEVDAGVIEAARSMGASNFTIITKVMLVEARTSLLVGATITLGTILGYSAMSGAVGGGGLGAIAIRYGYTRWQTDIMIVTVILLIILFQIFQTVGMKLADKFDHRK</sequence>
<evidence type="ECO:0000313" key="23">
    <source>
        <dbReference type="Proteomes" id="UP000283492"/>
    </source>
</evidence>
<proteinExistence type="inferred from homology"/>
<dbReference type="EMBL" id="QSKW01000020">
    <property type="protein sequence ID" value="RHE96099.1"/>
    <property type="molecule type" value="Genomic_DNA"/>
</dbReference>
<feature type="domain" description="ABC transmembrane type-1" evidence="9">
    <location>
        <begin position="14"/>
        <end position="208"/>
    </location>
</feature>
<evidence type="ECO:0000256" key="8">
    <source>
        <dbReference type="RuleBase" id="RU363032"/>
    </source>
</evidence>
<evidence type="ECO:0000313" key="27">
    <source>
        <dbReference type="Proteomes" id="UP000286271"/>
    </source>
</evidence>
<evidence type="ECO:0000256" key="6">
    <source>
        <dbReference type="ARBA" id="ARBA00022989"/>
    </source>
</evidence>
<evidence type="ECO:0000313" key="20">
    <source>
        <dbReference type="Proteomes" id="UP000095395"/>
    </source>
</evidence>
<dbReference type="InterPro" id="IPR051322">
    <property type="entry name" value="AA_ABC_Transporter_Permease"/>
</dbReference>
<dbReference type="NCBIfam" id="NF008049">
    <property type="entry name" value="PRK10782.1"/>
    <property type="match status" value="1"/>
</dbReference>
<dbReference type="RefSeq" id="WP_007888149.1">
    <property type="nucleotide sequence ID" value="NZ_CABJFX010000037.1"/>
</dbReference>
<evidence type="ECO:0000313" key="26">
    <source>
        <dbReference type="Proteomes" id="UP000285820"/>
    </source>
</evidence>
<dbReference type="InterPro" id="IPR000515">
    <property type="entry name" value="MetI-like"/>
</dbReference>
<dbReference type="FunFam" id="1.10.3720.10:FF:000002">
    <property type="entry name" value="D-methionine ABC transporter permease MetI"/>
    <property type="match status" value="1"/>
</dbReference>
<dbReference type="SUPFAM" id="SSF161098">
    <property type="entry name" value="MetI-like"/>
    <property type="match status" value="1"/>
</dbReference>
<evidence type="ECO:0000256" key="3">
    <source>
        <dbReference type="ARBA" id="ARBA00022448"/>
    </source>
</evidence>
<evidence type="ECO:0000259" key="9">
    <source>
        <dbReference type="PROSITE" id="PS50928"/>
    </source>
</evidence>
<evidence type="ECO:0000313" key="22">
    <source>
        <dbReference type="Proteomes" id="UP000266391"/>
    </source>
</evidence>
<evidence type="ECO:0000313" key="24">
    <source>
        <dbReference type="Proteomes" id="UP000283701"/>
    </source>
</evidence>
<dbReference type="EMBL" id="QSFX01000037">
    <property type="protein sequence ID" value="RHA83899.1"/>
    <property type="molecule type" value="Genomic_DNA"/>
</dbReference>
<gene>
    <name evidence="11" type="primary">metI</name>
    <name evidence="18" type="ORF">DW654_08285</name>
    <name evidence="17" type="ORF">DW707_12295</name>
    <name evidence="16" type="ORF">DW813_10285</name>
    <name evidence="15" type="ORF">DW914_15845</name>
    <name evidence="14" type="ORF">DWY29_06935</name>
    <name evidence="13" type="ORF">DWY96_11205</name>
    <name evidence="12" type="ORF">ERS852392_02653</name>
    <name evidence="11" type="ORF">ERS852444_02345</name>
    <name evidence="10" type="ORF">RIL183_12171</name>
</gene>
<dbReference type="Proteomes" id="UP000285820">
    <property type="component" value="Unassembled WGS sequence"/>
</dbReference>
<dbReference type="Proteomes" id="UP000266391">
    <property type="component" value="Unassembled WGS sequence"/>
</dbReference>
<reference evidence="10" key="1">
    <citation type="submission" date="2015-05" db="EMBL/GenBank/DDBJ databases">
        <authorList>
            <person name="Wang D.B."/>
            <person name="Wang M."/>
        </authorList>
    </citation>
    <scope>NUCLEOTIDE SEQUENCE [LARGE SCALE GENOMIC DNA]</scope>
    <source>
        <strain evidence="10">L1-83</strain>
    </source>
</reference>
<dbReference type="PROSITE" id="PS50928">
    <property type="entry name" value="ABC_TM1"/>
    <property type="match status" value="1"/>
</dbReference>
<dbReference type="STRING" id="360807.ERS852392_02653"/>
<comment type="subcellular location">
    <subcellularLocation>
        <location evidence="1 8">Cell membrane</location>
        <topology evidence="1 8">Multi-pass membrane protein</topology>
    </subcellularLocation>
</comment>
<dbReference type="Gene3D" id="1.10.3720.10">
    <property type="entry name" value="MetI-like"/>
    <property type="match status" value="1"/>
</dbReference>
<evidence type="ECO:0000313" key="15">
    <source>
        <dbReference type="EMBL" id="RHA83899.1"/>
    </source>
</evidence>
<dbReference type="Proteomes" id="UP000049828">
    <property type="component" value="Unassembled WGS sequence"/>
</dbReference>
<evidence type="ECO:0000256" key="2">
    <source>
        <dbReference type="ARBA" id="ARBA00007069"/>
    </source>
</evidence>
<dbReference type="PANTHER" id="PTHR30450:SF1">
    <property type="entry name" value="D-METHIONINE TRANSPORT SYSTEM PERMEASE PROTEIN METI-RELATED"/>
    <property type="match status" value="1"/>
</dbReference>
<evidence type="ECO:0000313" key="21">
    <source>
        <dbReference type="Proteomes" id="UP000095453"/>
    </source>
</evidence>
<comment type="similarity">
    <text evidence="2">Belongs to the binding-protein-dependent transport system permease family. CysTW subfamily.</text>
</comment>
<keyword evidence="4" id="KW-1003">Cell membrane</keyword>
<dbReference type="InterPro" id="IPR035906">
    <property type="entry name" value="MetI-like_sf"/>
</dbReference>
<dbReference type="PANTHER" id="PTHR30450">
    <property type="entry name" value="ABC TRANSPORTER PERMEASE"/>
    <property type="match status" value="1"/>
</dbReference>
<evidence type="ECO:0000313" key="18">
    <source>
        <dbReference type="EMBL" id="RHF84555.1"/>
    </source>
</evidence>
<dbReference type="GO" id="GO:0048473">
    <property type="term" value="P:D-methionine transmembrane transport"/>
    <property type="evidence" value="ECO:0007669"/>
    <property type="project" value="TreeGrafter"/>
</dbReference>
<evidence type="ECO:0000256" key="1">
    <source>
        <dbReference type="ARBA" id="ARBA00004651"/>
    </source>
</evidence>
<evidence type="ECO:0000313" key="11">
    <source>
        <dbReference type="EMBL" id="CUN19593.1"/>
    </source>
</evidence>
<protein>
    <submittedName>
        <fullName evidence="13">ABC transporter permease</fullName>
    </submittedName>
    <submittedName>
        <fullName evidence="10">Binding-protein-dependent transport systems inner membrane component</fullName>
    </submittedName>
    <submittedName>
        <fullName evidence="11">D-methionine transport system permease protein metI</fullName>
    </submittedName>
</protein>
<dbReference type="Proteomes" id="UP000283492">
    <property type="component" value="Unassembled WGS sequence"/>
</dbReference>
<keyword evidence="3 8" id="KW-0813">Transport</keyword>
<keyword evidence="7" id="KW-0472">Membrane</keyword>
<keyword evidence="5" id="KW-0812">Transmembrane</keyword>
<dbReference type="Proteomes" id="UP000283738">
    <property type="component" value="Unassembled WGS sequence"/>
</dbReference>
<dbReference type="GO" id="GO:0005886">
    <property type="term" value="C:plasma membrane"/>
    <property type="evidence" value="ECO:0007669"/>
    <property type="project" value="UniProtKB-SubCell"/>
</dbReference>